<keyword evidence="3" id="KW-1185">Reference proteome</keyword>
<feature type="compositionally biased region" description="Basic and acidic residues" evidence="1">
    <location>
        <begin position="461"/>
        <end position="470"/>
    </location>
</feature>
<dbReference type="EMBL" id="JAPDFR010000005">
    <property type="protein sequence ID" value="KAK0386050.1"/>
    <property type="molecule type" value="Genomic_DNA"/>
</dbReference>
<comment type="caution">
    <text evidence="2">The sequence shown here is derived from an EMBL/GenBank/DDBJ whole genome shotgun (WGS) entry which is preliminary data.</text>
</comment>
<accession>A0AA39GEV6</accession>
<organism evidence="2 3">
    <name type="scientific">Sarocladium strictum</name>
    <name type="common">Black bundle disease fungus</name>
    <name type="synonym">Acremonium strictum</name>
    <dbReference type="NCBI Taxonomy" id="5046"/>
    <lineage>
        <taxon>Eukaryota</taxon>
        <taxon>Fungi</taxon>
        <taxon>Dikarya</taxon>
        <taxon>Ascomycota</taxon>
        <taxon>Pezizomycotina</taxon>
        <taxon>Sordariomycetes</taxon>
        <taxon>Hypocreomycetidae</taxon>
        <taxon>Hypocreales</taxon>
        <taxon>Sarocladiaceae</taxon>
        <taxon>Sarocladium</taxon>
    </lineage>
</organism>
<reference evidence="2" key="1">
    <citation type="submission" date="2022-10" db="EMBL/GenBank/DDBJ databases">
        <title>Determination and structural analysis of whole genome sequence of Sarocladium strictum F4-1.</title>
        <authorList>
            <person name="Hu L."/>
            <person name="Jiang Y."/>
        </authorList>
    </citation>
    <scope>NUCLEOTIDE SEQUENCE</scope>
    <source>
        <strain evidence="2">F4-1</strain>
    </source>
</reference>
<evidence type="ECO:0000313" key="3">
    <source>
        <dbReference type="Proteomes" id="UP001175261"/>
    </source>
</evidence>
<feature type="compositionally biased region" description="Basic residues" evidence="1">
    <location>
        <begin position="35"/>
        <end position="45"/>
    </location>
</feature>
<evidence type="ECO:0008006" key="4">
    <source>
        <dbReference type="Google" id="ProtNLM"/>
    </source>
</evidence>
<feature type="region of interest" description="Disordered" evidence="1">
    <location>
        <begin position="449"/>
        <end position="480"/>
    </location>
</feature>
<dbReference type="AlphaFoldDB" id="A0AA39GEV6"/>
<name>A0AA39GEV6_SARSR</name>
<evidence type="ECO:0000313" key="2">
    <source>
        <dbReference type="EMBL" id="KAK0386050.1"/>
    </source>
</evidence>
<dbReference type="GO" id="GO:0033167">
    <property type="term" value="C:ARC complex"/>
    <property type="evidence" value="ECO:0007669"/>
    <property type="project" value="InterPro"/>
</dbReference>
<dbReference type="InterPro" id="IPR018606">
    <property type="entry name" value="Arb1"/>
</dbReference>
<protein>
    <recommendedName>
        <fullName evidence="4">Argonaute complex, subunit Arb1</fullName>
    </recommendedName>
</protein>
<feature type="region of interest" description="Disordered" evidence="1">
    <location>
        <begin position="1"/>
        <end position="67"/>
    </location>
</feature>
<sequence length="480" mass="53852">MPSDDDLSGEDENRRPSSAHDTPGGLEAQPPVMEKKRRKNRKRTVAARGPTAMSASRGTGFEEYYADPPITPAEAQEERVDIYAPELSFEQRIQSCIQRFRSRRRLSSQHSFYFNEYMLLGGVDTNPNAFTGMDPRELKGLTPAERRDATAVDGLHLGSDNGKFYNGDENHWSVDFTAIAQGFLSFSVVSLTGLEEKPLGLCIGVVENFLRYVLQHDVCPEYEDDVIRALGVCQQARDEWPLIFKLQALMPGRLNDAAAEIFNFRDADDWAKIELDESEDSCDKETNSQAKVSAKATVLAAFALLPGEEANFQRLLRALTSGNITTRLVDCAIKLRSVERASEANHELFSRLRLDESHISPVGKADFTRTSIRDGWDEPDQDESAAHVPDQVTLYMDDHILKNMVPGMQMTATLVEIVDVGIYFLKKTGPVLPSFYRFLPQELMKRYKEPRATDRPAPSVHDLEREHGDMTKNAADENGS</sequence>
<dbReference type="Proteomes" id="UP001175261">
    <property type="component" value="Unassembled WGS sequence"/>
</dbReference>
<gene>
    <name evidence="2" type="ORF">NLU13_5887</name>
</gene>
<proteinExistence type="predicted"/>
<feature type="compositionally biased region" description="Acidic residues" evidence="1">
    <location>
        <begin position="1"/>
        <end position="10"/>
    </location>
</feature>
<evidence type="ECO:0000256" key="1">
    <source>
        <dbReference type="SAM" id="MobiDB-lite"/>
    </source>
</evidence>
<dbReference type="GO" id="GO:0031047">
    <property type="term" value="P:regulatory ncRNA-mediated gene silencing"/>
    <property type="evidence" value="ECO:0007669"/>
    <property type="project" value="InterPro"/>
</dbReference>
<dbReference type="Pfam" id="PF09692">
    <property type="entry name" value="Arb1"/>
    <property type="match status" value="1"/>
</dbReference>